<feature type="compositionally biased region" description="Low complexity" evidence="2">
    <location>
        <begin position="170"/>
        <end position="182"/>
    </location>
</feature>
<keyword evidence="4" id="KW-1185">Reference proteome</keyword>
<feature type="compositionally biased region" description="Polar residues" evidence="2">
    <location>
        <begin position="93"/>
        <end position="102"/>
    </location>
</feature>
<proteinExistence type="predicted"/>
<reference evidence="3 4" key="1">
    <citation type="submission" date="2019-02" db="EMBL/GenBank/DDBJ databases">
        <title>Genome sequencing of the rare red list fungi Antrodiella citrinella (Flaviporus citrinellus).</title>
        <authorList>
            <person name="Buettner E."/>
            <person name="Kellner H."/>
        </authorList>
    </citation>
    <scope>NUCLEOTIDE SEQUENCE [LARGE SCALE GENOMIC DNA]</scope>
    <source>
        <strain evidence="3 4">DSM 108506</strain>
    </source>
</reference>
<organism evidence="3 4">
    <name type="scientific">Antrodiella citrinella</name>
    <dbReference type="NCBI Taxonomy" id="2447956"/>
    <lineage>
        <taxon>Eukaryota</taxon>
        <taxon>Fungi</taxon>
        <taxon>Dikarya</taxon>
        <taxon>Basidiomycota</taxon>
        <taxon>Agaricomycotina</taxon>
        <taxon>Agaricomycetes</taxon>
        <taxon>Polyporales</taxon>
        <taxon>Steccherinaceae</taxon>
        <taxon>Antrodiella</taxon>
    </lineage>
</organism>
<evidence type="ECO:0000313" key="4">
    <source>
        <dbReference type="Proteomes" id="UP000308730"/>
    </source>
</evidence>
<feature type="region of interest" description="Disordered" evidence="2">
    <location>
        <begin position="88"/>
        <end position="190"/>
    </location>
</feature>
<dbReference type="AlphaFoldDB" id="A0A4S4N078"/>
<name>A0A4S4N078_9APHY</name>
<comment type="caution">
    <text evidence="3">The sequence shown here is derived from an EMBL/GenBank/DDBJ whole genome shotgun (WGS) entry which is preliminary data.</text>
</comment>
<keyword evidence="1" id="KW-0175">Coiled coil</keyword>
<evidence type="ECO:0000256" key="1">
    <source>
        <dbReference type="SAM" id="Coils"/>
    </source>
</evidence>
<feature type="coiled-coil region" evidence="1">
    <location>
        <begin position="406"/>
        <end position="433"/>
    </location>
</feature>
<evidence type="ECO:0000256" key="2">
    <source>
        <dbReference type="SAM" id="MobiDB-lite"/>
    </source>
</evidence>
<feature type="compositionally biased region" description="Polar residues" evidence="2">
    <location>
        <begin position="122"/>
        <end position="132"/>
    </location>
</feature>
<dbReference type="EMBL" id="SGPM01000026">
    <property type="protein sequence ID" value="THH32242.1"/>
    <property type="molecule type" value="Genomic_DNA"/>
</dbReference>
<accession>A0A4S4N078</accession>
<evidence type="ECO:0000313" key="3">
    <source>
        <dbReference type="EMBL" id="THH32242.1"/>
    </source>
</evidence>
<gene>
    <name evidence="3" type="ORF">EUX98_g1949</name>
</gene>
<sequence>MIPSVIHHEPDNAESIVMSIVSAGRVSTTSVSTTYYSVKDSPMSVATNSLPGSPRVIEEEDEEPPTFVHPPISIIAATPRLPLADMFDEPESLHTSPTSESLLTPKAPNWQPSRGSLPPSPTFSTKSSVHFATTSPGTRPTRSRHLARAASTGSAQLLAIHPSGYRRKSISGSSNGSLSDVSGETDYPQTPASARQFVNPFMSSQVSTLGARTHVDEPEDVGQLPVEEQATRVPFDGERDEKKAKFRVVRAASEGAVEAIATQERVALAKGRRKNKFAGAARLIRRLSGWKDKSEVDVSVVVEPEPETVVVAQPLQPAAQAVTAVQAPATLSKKVHPVDDLNEPLAISRDEVADLMKEMAGLRAHLARVENHNRVLQADFEVLKSASRTSVETVTPVTESLTAQANSATEALVQELSDKVQRLEEALSRETDARKEELHGVYQLCRFTWIGR</sequence>
<protein>
    <submittedName>
        <fullName evidence="3">Uncharacterized protein</fullName>
    </submittedName>
</protein>
<dbReference type="Proteomes" id="UP000308730">
    <property type="component" value="Unassembled WGS sequence"/>
</dbReference>